<comment type="caution">
    <text evidence="1">The sequence shown here is derived from an EMBL/GenBank/DDBJ whole genome shotgun (WGS) entry which is preliminary data.</text>
</comment>
<reference evidence="1 2" key="1">
    <citation type="submission" date="2015-07" db="EMBL/GenBank/DDBJ databases">
        <title>Whole genome sequence of Thermanaerothrix daxensis DSM 23592.</title>
        <authorList>
            <person name="Hemp J."/>
            <person name="Ward L.M."/>
            <person name="Pace L.A."/>
            <person name="Fischer W.W."/>
        </authorList>
    </citation>
    <scope>NUCLEOTIDE SEQUENCE [LARGE SCALE GENOMIC DNA]</scope>
    <source>
        <strain evidence="1 2">GNS-1</strain>
    </source>
</reference>
<keyword evidence="2" id="KW-1185">Reference proteome</keyword>
<proteinExistence type="predicted"/>
<name>A0A0P6XQA4_9CHLR</name>
<dbReference type="AlphaFoldDB" id="A0A0P6XQA4"/>
<dbReference type="RefSeq" id="WP_054522189.1">
    <property type="nucleotide sequence ID" value="NZ_LGKO01000005.1"/>
</dbReference>
<organism evidence="1 2">
    <name type="scientific">Thermanaerothrix daxensis</name>
    <dbReference type="NCBI Taxonomy" id="869279"/>
    <lineage>
        <taxon>Bacteria</taxon>
        <taxon>Bacillati</taxon>
        <taxon>Chloroflexota</taxon>
        <taxon>Anaerolineae</taxon>
        <taxon>Anaerolineales</taxon>
        <taxon>Anaerolineaceae</taxon>
        <taxon>Thermanaerothrix</taxon>
    </lineage>
</organism>
<dbReference type="Proteomes" id="UP000050544">
    <property type="component" value="Unassembled WGS sequence"/>
</dbReference>
<dbReference type="EMBL" id="LGKO01000005">
    <property type="protein sequence ID" value="KPL82659.1"/>
    <property type="molecule type" value="Genomic_DNA"/>
</dbReference>
<dbReference type="OrthoDB" id="9917478at2"/>
<accession>A0A0P6XQA4</accession>
<protein>
    <submittedName>
        <fullName evidence="1">Uncharacterized protein</fullName>
    </submittedName>
</protein>
<sequence>MIVQMTVDRVTVDLIVRHATVADAMDQALLANKAAEHTYRSDAERAVAVMIYPRCVACTQGTVEIDGQTKSVKELTPQEFCSLPYEIGEAWLQAVIEENPGWALQVEEQTSEKKF</sequence>
<gene>
    <name evidence="1" type="ORF">SE15_11215</name>
</gene>
<evidence type="ECO:0000313" key="1">
    <source>
        <dbReference type="EMBL" id="KPL82659.1"/>
    </source>
</evidence>
<evidence type="ECO:0000313" key="2">
    <source>
        <dbReference type="Proteomes" id="UP000050544"/>
    </source>
</evidence>